<proteinExistence type="predicted"/>
<evidence type="ECO:0000313" key="2">
    <source>
        <dbReference type="Proteomes" id="UP000446768"/>
    </source>
</evidence>
<reference evidence="1 2" key="1">
    <citation type="submission" date="2019-11" db="EMBL/GenBank/DDBJ databases">
        <title>Novel species isolated from a subtropical stream in China.</title>
        <authorList>
            <person name="Lu H."/>
        </authorList>
    </citation>
    <scope>NUCLEOTIDE SEQUENCE [LARGE SCALE GENOMIC DNA]</scope>
    <source>
        <strain evidence="1 2">FT92W</strain>
    </source>
</reference>
<comment type="caution">
    <text evidence="1">The sequence shown here is derived from an EMBL/GenBank/DDBJ whole genome shotgun (WGS) entry which is preliminary data.</text>
</comment>
<protein>
    <submittedName>
        <fullName evidence="1">Uncharacterized protein</fullName>
    </submittedName>
</protein>
<dbReference type="Proteomes" id="UP000446768">
    <property type="component" value="Unassembled WGS sequence"/>
</dbReference>
<name>A0A7X2IQD6_9BURK</name>
<keyword evidence="2" id="KW-1185">Reference proteome</keyword>
<dbReference type="RefSeq" id="WP_154377286.1">
    <property type="nucleotide sequence ID" value="NZ_WKJJ01000013.1"/>
</dbReference>
<dbReference type="EMBL" id="WKJJ01000013">
    <property type="protein sequence ID" value="MRV74059.1"/>
    <property type="molecule type" value="Genomic_DNA"/>
</dbReference>
<sequence>MVVVGHSATEDTHDDYGDIQNDYSVHNKLAPIATLDFNGVIDYVSLMTRAPTLAALEHSLTARSKRK</sequence>
<gene>
    <name evidence="1" type="ORF">GJ700_20325</name>
</gene>
<evidence type="ECO:0000313" key="1">
    <source>
        <dbReference type="EMBL" id="MRV74059.1"/>
    </source>
</evidence>
<dbReference type="AlphaFoldDB" id="A0A7X2IQD6"/>
<organism evidence="1 2">
    <name type="scientific">Pseudoduganella rivuli</name>
    <dbReference type="NCBI Taxonomy" id="2666085"/>
    <lineage>
        <taxon>Bacteria</taxon>
        <taxon>Pseudomonadati</taxon>
        <taxon>Pseudomonadota</taxon>
        <taxon>Betaproteobacteria</taxon>
        <taxon>Burkholderiales</taxon>
        <taxon>Oxalobacteraceae</taxon>
        <taxon>Telluria group</taxon>
        <taxon>Pseudoduganella</taxon>
    </lineage>
</organism>
<accession>A0A7X2IQD6</accession>